<organism evidence="1">
    <name type="scientific">uncultured Caudovirales phage</name>
    <dbReference type="NCBI Taxonomy" id="2100421"/>
    <lineage>
        <taxon>Viruses</taxon>
        <taxon>Duplodnaviria</taxon>
        <taxon>Heunggongvirae</taxon>
        <taxon>Uroviricota</taxon>
        <taxon>Caudoviricetes</taxon>
        <taxon>Peduoviridae</taxon>
        <taxon>Maltschvirus</taxon>
        <taxon>Maltschvirus maltsch</taxon>
    </lineage>
</organism>
<protein>
    <submittedName>
        <fullName evidence="1">Uncharacterized protein</fullName>
    </submittedName>
</protein>
<name>A0A6J5LNP2_9CAUD</name>
<evidence type="ECO:0000313" key="1">
    <source>
        <dbReference type="EMBL" id="CAB4133309.1"/>
    </source>
</evidence>
<accession>A0A6J5LNP2</accession>
<proteinExistence type="predicted"/>
<sequence>MDNFNTLLADTFGDSIHVRVLETELYDVIRTAPIKKNKEEYIHRFLDSFFSKDELLISFNKKILLIHYEPVTVEILTAIHTWIHKQCSDISNIWLMTNFT</sequence>
<gene>
    <name evidence="1" type="ORF">UFOVP257_128</name>
</gene>
<dbReference type="EMBL" id="LR796274">
    <property type="protein sequence ID" value="CAB4133309.1"/>
    <property type="molecule type" value="Genomic_DNA"/>
</dbReference>
<reference evidence="1" key="1">
    <citation type="submission" date="2020-04" db="EMBL/GenBank/DDBJ databases">
        <authorList>
            <person name="Chiriac C."/>
            <person name="Salcher M."/>
            <person name="Ghai R."/>
            <person name="Kavagutti S V."/>
        </authorList>
    </citation>
    <scope>NUCLEOTIDE SEQUENCE</scope>
</reference>